<accession>A0A4C1SXQ8</accession>
<evidence type="ECO:0008006" key="4">
    <source>
        <dbReference type="Google" id="ProtNLM"/>
    </source>
</evidence>
<comment type="caution">
    <text evidence="2">The sequence shown here is derived from an EMBL/GenBank/DDBJ whole genome shotgun (WGS) entry which is preliminary data.</text>
</comment>
<sequence>MIWHSKHSAISLLLRCQWLNGHKGTPADVEKHTDAHESNALEQAPRRFMLLKSTTILTTSPPQACTYQRAPRRRRQRSTLKALVIAAAATARRRRHPYTADTDKPPTVAGFHQYNAFRHSARLLGPTLTFSEVRGYLFYIRGVPDICHGTIPPHPLWPLLRFLCVRRSPRY</sequence>
<keyword evidence="1" id="KW-0732">Signal</keyword>
<dbReference type="EMBL" id="BGZK01000020">
    <property type="protein sequence ID" value="GBP06057.1"/>
    <property type="molecule type" value="Genomic_DNA"/>
</dbReference>
<protein>
    <recommendedName>
        <fullName evidence="4">RNase H type-1 domain-containing protein</fullName>
    </recommendedName>
</protein>
<organism evidence="2 3">
    <name type="scientific">Eumeta variegata</name>
    <name type="common">Bagworm moth</name>
    <name type="synonym">Eumeta japonica</name>
    <dbReference type="NCBI Taxonomy" id="151549"/>
    <lineage>
        <taxon>Eukaryota</taxon>
        <taxon>Metazoa</taxon>
        <taxon>Ecdysozoa</taxon>
        <taxon>Arthropoda</taxon>
        <taxon>Hexapoda</taxon>
        <taxon>Insecta</taxon>
        <taxon>Pterygota</taxon>
        <taxon>Neoptera</taxon>
        <taxon>Endopterygota</taxon>
        <taxon>Lepidoptera</taxon>
        <taxon>Glossata</taxon>
        <taxon>Ditrysia</taxon>
        <taxon>Tineoidea</taxon>
        <taxon>Psychidae</taxon>
        <taxon>Oiketicinae</taxon>
        <taxon>Eumeta</taxon>
    </lineage>
</organism>
<keyword evidence="3" id="KW-1185">Reference proteome</keyword>
<proteinExistence type="predicted"/>
<reference evidence="2 3" key="1">
    <citation type="journal article" date="2019" name="Commun. Biol.">
        <title>The bagworm genome reveals a unique fibroin gene that provides high tensile strength.</title>
        <authorList>
            <person name="Kono N."/>
            <person name="Nakamura H."/>
            <person name="Ohtoshi R."/>
            <person name="Tomita M."/>
            <person name="Numata K."/>
            <person name="Arakawa K."/>
        </authorList>
    </citation>
    <scope>NUCLEOTIDE SEQUENCE [LARGE SCALE GENOMIC DNA]</scope>
</reference>
<gene>
    <name evidence="2" type="ORF">EVAR_3289_1</name>
</gene>
<feature type="signal peptide" evidence="1">
    <location>
        <begin position="1"/>
        <end position="21"/>
    </location>
</feature>
<feature type="chain" id="PRO_5020022627" description="RNase H type-1 domain-containing protein" evidence="1">
    <location>
        <begin position="22"/>
        <end position="171"/>
    </location>
</feature>
<evidence type="ECO:0000313" key="2">
    <source>
        <dbReference type="EMBL" id="GBP06057.1"/>
    </source>
</evidence>
<dbReference type="AlphaFoldDB" id="A0A4C1SXQ8"/>
<dbReference type="Proteomes" id="UP000299102">
    <property type="component" value="Unassembled WGS sequence"/>
</dbReference>
<name>A0A4C1SXQ8_EUMVA</name>
<evidence type="ECO:0000256" key="1">
    <source>
        <dbReference type="SAM" id="SignalP"/>
    </source>
</evidence>
<evidence type="ECO:0000313" key="3">
    <source>
        <dbReference type="Proteomes" id="UP000299102"/>
    </source>
</evidence>